<dbReference type="Pfam" id="PF01535">
    <property type="entry name" value="PPR"/>
    <property type="match status" value="1"/>
</dbReference>
<dbReference type="InterPro" id="IPR051240">
    <property type="entry name" value="Mito_RNA-Proc/Resp"/>
</dbReference>
<keyword evidence="2" id="KW-0677">Repeat</keyword>
<evidence type="ECO:0000256" key="1">
    <source>
        <dbReference type="ARBA" id="ARBA00007626"/>
    </source>
</evidence>
<dbReference type="GO" id="GO:0003729">
    <property type="term" value="F:mRNA binding"/>
    <property type="evidence" value="ECO:0007669"/>
    <property type="project" value="TreeGrafter"/>
</dbReference>
<organism evidence="4 5">
    <name type="scientific">Genlisea aurea</name>
    <dbReference type="NCBI Taxonomy" id="192259"/>
    <lineage>
        <taxon>Eukaryota</taxon>
        <taxon>Viridiplantae</taxon>
        <taxon>Streptophyta</taxon>
        <taxon>Embryophyta</taxon>
        <taxon>Tracheophyta</taxon>
        <taxon>Spermatophyta</taxon>
        <taxon>Magnoliopsida</taxon>
        <taxon>eudicotyledons</taxon>
        <taxon>Gunneridae</taxon>
        <taxon>Pentapetalae</taxon>
        <taxon>asterids</taxon>
        <taxon>lamiids</taxon>
        <taxon>Lamiales</taxon>
        <taxon>Lentibulariaceae</taxon>
        <taxon>Genlisea</taxon>
    </lineage>
</organism>
<evidence type="ECO:0000256" key="2">
    <source>
        <dbReference type="ARBA" id="ARBA00022737"/>
    </source>
</evidence>
<protein>
    <recommendedName>
        <fullName evidence="6">Pentacotripeptide-repeat region of PRORP domain-containing protein</fullName>
    </recommendedName>
</protein>
<dbReference type="Gene3D" id="1.25.40.10">
    <property type="entry name" value="Tetratricopeptide repeat domain"/>
    <property type="match status" value="3"/>
</dbReference>
<dbReference type="Proteomes" id="UP000015453">
    <property type="component" value="Unassembled WGS sequence"/>
</dbReference>
<feature type="non-terminal residue" evidence="4">
    <location>
        <position position="412"/>
    </location>
</feature>
<feature type="repeat" description="PPR" evidence="3">
    <location>
        <begin position="363"/>
        <end position="397"/>
    </location>
</feature>
<accession>S8CZB7</accession>
<proteinExistence type="inferred from homology"/>
<feature type="repeat" description="PPR" evidence="3">
    <location>
        <begin position="184"/>
        <end position="218"/>
    </location>
</feature>
<feature type="repeat" description="PPR" evidence="3">
    <location>
        <begin position="291"/>
        <end position="325"/>
    </location>
</feature>
<feature type="repeat" description="PPR" evidence="3">
    <location>
        <begin position="149"/>
        <end position="183"/>
    </location>
</feature>
<evidence type="ECO:0000313" key="4">
    <source>
        <dbReference type="EMBL" id="EPS70411.1"/>
    </source>
</evidence>
<evidence type="ECO:0008006" key="6">
    <source>
        <dbReference type="Google" id="ProtNLM"/>
    </source>
</evidence>
<gene>
    <name evidence="4" type="ORF">M569_04352</name>
</gene>
<sequence length="412" mass="46549">KKISPFRLSSLIRLQKDPLLAFELFIDPNPNETSRRSKPFRHSLLSYDRIITKLGRAKLFPQLETVVRKLKDDRRVAPEEILFCNVIKHYGRGGLPEEAVRTFEEIPAFRCRRTIRSVNTLLNSLLVCGEFGVAKEEAIAWVERYATPDSCTYNILMNACFLRSDFVGAFKVFDEMRDRGLNPSVVTFGILINGLCRNSQLKTALRLKTRMESAEFNITPNAPIYVALIKGLCKANDFDRAVELKDEMVSKKLASDPAVYSTLISAAFKLNRRNEVPGLLEEMKHNGCKPDTVTYNAIIHGHCESNEFDSAFRALSRMEQGGGECKPDVITYNVILAGLCRQGRLEDAKDLLNDMPRLGCRPDVVSYATMFEGLCDAKEFREAAEVLEEMVFKGYIPFSSRLCRNVDGFLSG</sequence>
<comment type="caution">
    <text evidence="4">The sequence shown here is derived from an EMBL/GenBank/DDBJ whole genome shotgun (WGS) entry which is preliminary data.</text>
</comment>
<dbReference type="InterPro" id="IPR002885">
    <property type="entry name" value="PPR_rpt"/>
</dbReference>
<dbReference type="Pfam" id="PF12854">
    <property type="entry name" value="PPR_1"/>
    <property type="match status" value="1"/>
</dbReference>
<feature type="repeat" description="PPR" evidence="3">
    <location>
        <begin position="256"/>
        <end position="290"/>
    </location>
</feature>
<dbReference type="EMBL" id="AUSU01001688">
    <property type="protein sequence ID" value="EPS70411.1"/>
    <property type="molecule type" value="Genomic_DNA"/>
</dbReference>
<dbReference type="PANTHER" id="PTHR47933:SF24">
    <property type="entry name" value="OS05G0207200 PROTEIN"/>
    <property type="match status" value="1"/>
</dbReference>
<feature type="repeat" description="PPR" evidence="3">
    <location>
        <begin position="221"/>
        <end position="255"/>
    </location>
</feature>
<dbReference type="PANTHER" id="PTHR47933">
    <property type="entry name" value="PENTATRICOPEPTIDE REPEAT-CONTAINING PROTEIN 1, MITOCHONDRIAL"/>
    <property type="match status" value="1"/>
</dbReference>
<dbReference type="OrthoDB" id="185373at2759"/>
<dbReference type="Pfam" id="PF13041">
    <property type="entry name" value="PPR_2"/>
    <property type="match status" value="3"/>
</dbReference>
<evidence type="ECO:0000313" key="5">
    <source>
        <dbReference type="Proteomes" id="UP000015453"/>
    </source>
</evidence>
<dbReference type="AlphaFoldDB" id="S8CZB7"/>
<dbReference type="NCBIfam" id="TIGR00756">
    <property type="entry name" value="PPR"/>
    <property type="match status" value="7"/>
</dbReference>
<evidence type="ECO:0000256" key="3">
    <source>
        <dbReference type="PROSITE-ProRule" id="PRU00708"/>
    </source>
</evidence>
<name>S8CZB7_9LAMI</name>
<feature type="non-terminal residue" evidence="4">
    <location>
        <position position="1"/>
    </location>
</feature>
<comment type="similarity">
    <text evidence="1">Belongs to the PPR family. P subfamily.</text>
</comment>
<dbReference type="InterPro" id="IPR011990">
    <property type="entry name" value="TPR-like_helical_dom_sf"/>
</dbReference>
<feature type="repeat" description="PPR" evidence="3">
    <location>
        <begin position="328"/>
        <end position="362"/>
    </location>
</feature>
<dbReference type="PROSITE" id="PS51375">
    <property type="entry name" value="PPR"/>
    <property type="match status" value="7"/>
</dbReference>
<keyword evidence="5" id="KW-1185">Reference proteome</keyword>
<reference evidence="4 5" key="1">
    <citation type="journal article" date="2013" name="BMC Genomics">
        <title>The miniature genome of a carnivorous plant Genlisea aurea contains a low number of genes and short non-coding sequences.</title>
        <authorList>
            <person name="Leushkin E.V."/>
            <person name="Sutormin R.A."/>
            <person name="Nabieva E.R."/>
            <person name="Penin A.A."/>
            <person name="Kondrashov A.S."/>
            <person name="Logacheva M.D."/>
        </authorList>
    </citation>
    <scope>NUCLEOTIDE SEQUENCE [LARGE SCALE GENOMIC DNA]</scope>
</reference>